<reference evidence="1" key="1">
    <citation type="submission" date="2022-12" db="EMBL/GenBank/DDBJ databases">
        <authorList>
            <person name="Petersen C."/>
        </authorList>
    </citation>
    <scope>NUCLEOTIDE SEQUENCE</scope>
    <source>
        <strain evidence="1">IBT 3081</strain>
    </source>
</reference>
<dbReference type="Proteomes" id="UP001147752">
    <property type="component" value="Unassembled WGS sequence"/>
</dbReference>
<accession>A0A9W9SS40</accession>
<evidence type="ECO:0000313" key="2">
    <source>
        <dbReference type="Proteomes" id="UP001147752"/>
    </source>
</evidence>
<keyword evidence="2" id="KW-1185">Reference proteome</keyword>
<dbReference type="GeneID" id="81458394"/>
<gene>
    <name evidence="1" type="ORF">N7517_001481</name>
</gene>
<dbReference type="OrthoDB" id="10403672at2759"/>
<sequence length="131" mass="14668">MATSKINGQSVFAISHTFVCSVFEENLDIVDPTKERGLHQGSPSTYANGIYRSPVLNEKRYHRQALLSCCHDKGCSIIVISSDKQLGFARILQVFPYRFDIPGDTVADWHENSFLFKGLNVAPYIDGDDLL</sequence>
<organism evidence="1 2">
    <name type="scientific">Penicillium concentricum</name>
    <dbReference type="NCBI Taxonomy" id="293559"/>
    <lineage>
        <taxon>Eukaryota</taxon>
        <taxon>Fungi</taxon>
        <taxon>Dikarya</taxon>
        <taxon>Ascomycota</taxon>
        <taxon>Pezizomycotina</taxon>
        <taxon>Eurotiomycetes</taxon>
        <taxon>Eurotiomycetidae</taxon>
        <taxon>Eurotiales</taxon>
        <taxon>Aspergillaceae</taxon>
        <taxon>Penicillium</taxon>
    </lineage>
</organism>
<reference evidence="1" key="2">
    <citation type="journal article" date="2023" name="IMA Fungus">
        <title>Comparative genomic study of the Penicillium genus elucidates a diverse pangenome and 15 lateral gene transfer events.</title>
        <authorList>
            <person name="Petersen C."/>
            <person name="Sorensen T."/>
            <person name="Nielsen M.R."/>
            <person name="Sondergaard T.E."/>
            <person name="Sorensen J.L."/>
            <person name="Fitzpatrick D.A."/>
            <person name="Frisvad J.C."/>
            <person name="Nielsen K.L."/>
        </authorList>
    </citation>
    <scope>NUCLEOTIDE SEQUENCE</scope>
    <source>
        <strain evidence="1">IBT 3081</strain>
    </source>
</reference>
<dbReference type="EMBL" id="JAPZBT010000001">
    <property type="protein sequence ID" value="KAJ5383570.1"/>
    <property type="molecule type" value="Genomic_DNA"/>
</dbReference>
<dbReference type="RefSeq" id="XP_056583346.1">
    <property type="nucleotide sequence ID" value="XM_056719211.1"/>
</dbReference>
<dbReference type="AlphaFoldDB" id="A0A9W9SS40"/>
<evidence type="ECO:0000313" key="1">
    <source>
        <dbReference type="EMBL" id="KAJ5383570.1"/>
    </source>
</evidence>
<comment type="caution">
    <text evidence="1">The sequence shown here is derived from an EMBL/GenBank/DDBJ whole genome shotgun (WGS) entry which is preliminary data.</text>
</comment>
<proteinExistence type="predicted"/>
<protein>
    <submittedName>
        <fullName evidence="1">Uncharacterized protein</fullName>
    </submittedName>
</protein>
<name>A0A9W9SS40_9EURO</name>